<feature type="region of interest" description="Disordered" evidence="1">
    <location>
        <begin position="155"/>
        <end position="174"/>
    </location>
</feature>
<feature type="compositionally biased region" description="Basic and acidic residues" evidence="1">
    <location>
        <begin position="860"/>
        <end position="911"/>
    </location>
</feature>
<dbReference type="OrthoDB" id="6162046at2759"/>
<evidence type="ECO:0000313" key="2">
    <source>
        <dbReference type="EMBL" id="KAG7463715.1"/>
    </source>
</evidence>
<feature type="compositionally biased region" description="Basic and acidic residues" evidence="1">
    <location>
        <begin position="163"/>
        <end position="174"/>
    </location>
</feature>
<dbReference type="Proteomes" id="UP001046870">
    <property type="component" value="Chromosome 15"/>
</dbReference>
<sequence length="1316" mass="147550">MKDLSLSLLSRGCGHTQVDSQGGRIDVCFEPEDYFNWKSQRPMLRLTESGRIRCEVEPAPPKTYSTRRGPLVLYSEDLALPYQPGVSRKRHTSQPPRQKEELHTSKDLKRAYDSKQNSTAGDRLVSLPLSSSLPFILPSLPPLYGHSKSSLGHVRSTWHPRVTPRDPELPGVRDSRQKHATLCPPGDKANFLEHARPCRVPQTLPPIPEAVGESYGDAGAHHASSESQTILQAGYLEDQKETKKLSLRIVVEPPRVQMSPVLETEPVVPGENAGSTEDQEQEGPLPQCLSGCPAQVEADGKFNETRVEAEPEPLRMAFVDSSWRCSRLSHITYYGGHLSGTRRGSPWKVGGVKPQDSREGVALDPSLSILHLPQIHTKPLTGAGLPVGSEPDTGATQNCTVGQEQGGEAGGWNRKEEREGGATRLPSLCDPARKPPQREVHRKVLLLPLFLPDLRETTDTAPPHGAIHGYPAADKVEGEGFCPVPLLHTKGLHLDPLGLLQSGEEDTSPLGVLPPLGGRRGPGKQSSMALFRQDLFDPRDLQDPETGVVRGSLPVELREWQKGSNVGTLIMGPDGEIIRVSLWGPDADTTGEHELLDDFTRRRALSVLATEVKLDQPWAILLQTDPVPEKSTVGDMVNPPVHINPSTPNPQCDLLPDSHQRAEESQNLHPACGITEEEECSLPKTPREKTNTVTTHLQATGREEGTAAAEEMHGPLPAPNKSSPGSLPIEVLCTGSPGPVHPMGEAHTTEGPHTGEKDPKTTAEVQRGQSSVTVDAKEAKRKGVQKQEDDTRSRKLKEASEEGPLKEPVTQTTGVAPFSSKRTEKGGKEKQQSVAHSEVGTVLQKKRKRGKQKAEFVVGKTREKAGERTDQKKRTKERTDQKGAPEERTNQKRRLEGWTDMESKPEERTDQDGQPEETADNKRRPEEGRDQGRGPEEGADQALGHKERKEPDMVVPEAAVKEHGSDCTTQGGNMSNSDPGMEEQELCPPTSHSSTGRRSHTPTSPRALSHRVEAASHDHLCTPTASIATESQSSFMITTRETPRVNFPTSEVNSNIDGSSQGPPAEARALREQQGAARAERRRLEVERKRKEKEEERRRQQEKEEREERMRLELLEEQQQRTEELRLRKLREEEERQRQEEQEREQKRREQAERERERRRQEEKKRQLQRFLKSKQEEEERRAAELERLRLEEEARKEEERRMLQAMQESERQEYLLRQYEEEQRRRREEAERRRREEEEARLASEKAKLQAELFARQRAALEQQLQFRRGLQIEAGALELTQGISRPWVYSYFTLLKLLGLEQPTAVEQQASDSS</sequence>
<dbReference type="PANTHER" id="PTHR21937:SF5">
    <property type="entry name" value="GENE 973-RELATED"/>
    <property type="match status" value="1"/>
</dbReference>
<feature type="compositionally biased region" description="Basic and acidic residues" evidence="1">
    <location>
        <begin position="919"/>
        <end position="936"/>
    </location>
</feature>
<dbReference type="PANTHER" id="PTHR21937">
    <property type="entry name" value="CCDC66 DOMAIN-CONTAINING PROTEIN"/>
    <property type="match status" value="1"/>
</dbReference>
<organism evidence="2 3">
    <name type="scientific">Megalops atlanticus</name>
    <name type="common">Tarpon</name>
    <name type="synonym">Clupea gigantea</name>
    <dbReference type="NCBI Taxonomy" id="7932"/>
    <lineage>
        <taxon>Eukaryota</taxon>
        <taxon>Metazoa</taxon>
        <taxon>Chordata</taxon>
        <taxon>Craniata</taxon>
        <taxon>Vertebrata</taxon>
        <taxon>Euteleostomi</taxon>
        <taxon>Actinopterygii</taxon>
        <taxon>Neopterygii</taxon>
        <taxon>Teleostei</taxon>
        <taxon>Elopiformes</taxon>
        <taxon>Megalopidae</taxon>
        <taxon>Megalops</taxon>
    </lineage>
</organism>
<proteinExistence type="predicted"/>
<feature type="region of interest" description="Disordered" evidence="1">
    <location>
        <begin position="266"/>
        <end position="286"/>
    </location>
</feature>
<dbReference type="Pfam" id="PF15709">
    <property type="entry name" value="DUF4670"/>
    <property type="match status" value="1"/>
</dbReference>
<feature type="compositionally biased region" description="Basic and acidic residues" evidence="1">
    <location>
        <begin position="1078"/>
        <end position="1166"/>
    </location>
</feature>
<evidence type="ECO:0000256" key="1">
    <source>
        <dbReference type="SAM" id="MobiDB-lite"/>
    </source>
</evidence>
<name>A0A9D3PM48_MEGAT</name>
<feature type="region of interest" description="Disordered" evidence="1">
    <location>
        <begin position="1221"/>
        <end position="1242"/>
    </location>
</feature>
<dbReference type="InterPro" id="IPR031440">
    <property type="entry name" value="DUF4670"/>
</dbReference>
<feature type="compositionally biased region" description="Basic and acidic residues" evidence="1">
    <location>
        <begin position="821"/>
        <end position="831"/>
    </location>
</feature>
<feature type="region of interest" description="Disordered" evidence="1">
    <location>
        <begin position="381"/>
        <end position="436"/>
    </location>
</feature>
<feature type="compositionally biased region" description="Polar residues" evidence="1">
    <location>
        <begin position="1023"/>
        <end position="1040"/>
    </location>
</feature>
<feature type="compositionally biased region" description="Basic and acidic residues" evidence="1">
    <location>
        <begin position="747"/>
        <end position="761"/>
    </location>
</feature>
<feature type="compositionally biased region" description="Polar residues" evidence="1">
    <location>
        <begin position="966"/>
        <end position="978"/>
    </location>
</feature>
<protein>
    <submittedName>
        <fullName evidence="2">Uncharacterized protein</fullName>
    </submittedName>
</protein>
<feature type="region of interest" description="Disordered" evidence="1">
    <location>
        <begin position="637"/>
        <end position="1180"/>
    </location>
</feature>
<dbReference type="EMBL" id="JAFDVH010000015">
    <property type="protein sequence ID" value="KAG7463715.1"/>
    <property type="molecule type" value="Genomic_DNA"/>
</dbReference>
<feature type="compositionally biased region" description="Basic and acidic residues" evidence="1">
    <location>
        <begin position="701"/>
        <end position="713"/>
    </location>
</feature>
<reference evidence="2" key="1">
    <citation type="submission" date="2021-01" db="EMBL/GenBank/DDBJ databases">
        <authorList>
            <person name="Zahm M."/>
            <person name="Roques C."/>
            <person name="Cabau C."/>
            <person name="Klopp C."/>
            <person name="Donnadieu C."/>
            <person name="Jouanno E."/>
            <person name="Lampietro C."/>
            <person name="Louis A."/>
            <person name="Herpin A."/>
            <person name="Echchiki A."/>
            <person name="Berthelot C."/>
            <person name="Parey E."/>
            <person name="Roest-Crollius H."/>
            <person name="Braasch I."/>
            <person name="Postlethwait J."/>
            <person name="Bobe J."/>
            <person name="Montfort J."/>
            <person name="Bouchez O."/>
            <person name="Begum T."/>
            <person name="Mejri S."/>
            <person name="Adams A."/>
            <person name="Chen W.-J."/>
            <person name="Guiguen Y."/>
        </authorList>
    </citation>
    <scope>NUCLEOTIDE SEQUENCE</scope>
    <source>
        <strain evidence="2">YG-15Mar2019-1</strain>
        <tissue evidence="2">Brain</tissue>
    </source>
</reference>
<evidence type="ECO:0000313" key="3">
    <source>
        <dbReference type="Proteomes" id="UP001046870"/>
    </source>
</evidence>
<feature type="compositionally biased region" description="Polar residues" evidence="1">
    <location>
        <begin position="394"/>
        <end position="403"/>
    </location>
</feature>
<feature type="compositionally biased region" description="Basic and acidic residues" evidence="1">
    <location>
        <begin position="656"/>
        <end position="666"/>
    </location>
</feature>
<feature type="compositionally biased region" description="Polar residues" evidence="1">
    <location>
        <begin position="1047"/>
        <end position="1062"/>
    </location>
</feature>
<gene>
    <name evidence="2" type="ORF">MATL_G00179530</name>
</gene>
<feature type="region of interest" description="Disordered" evidence="1">
    <location>
        <begin position="83"/>
        <end position="119"/>
    </location>
</feature>
<feature type="compositionally biased region" description="Basic and acidic residues" evidence="1">
    <location>
        <begin position="1010"/>
        <end position="1020"/>
    </location>
</feature>
<keyword evidence="3" id="KW-1185">Reference proteome</keyword>
<comment type="caution">
    <text evidence="2">The sequence shown here is derived from an EMBL/GenBank/DDBJ whole genome shotgun (WGS) entry which is preliminary data.</text>
</comment>
<accession>A0A9D3PM48</accession>
<feature type="compositionally biased region" description="Basic and acidic residues" evidence="1">
    <location>
        <begin position="943"/>
        <end position="952"/>
    </location>
</feature>
<feature type="compositionally biased region" description="Basic and acidic residues" evidence="1">
    <location>
        <begin position="785"/>
        <end position="805"/>
    </location>
</feature>
<feature type="compositionally biased region" description="Polar residues" evidence="1">
    <location>
        <begin position="763"/>
        <end position="773"/>
    </location>
</feature>
<feature type="compositionally biased region" description="Basic and acidic residues" evidence="1">
    <location>
        <begin position="97"/>
        <end position="113"/>
    </location>
</feature>